<dbReference type="EMBL" id="JAUCGQ010000002">
    <property type="protein sequence ID" value="MDM7855892.1"/>
    <property type="molecule type" value="Genomic_DNA"/>
</dbReference>
<accession>A0ABT7SI87</accession>
<feature type="region of interest" description="Disordered" evidence="1">
    <location>
        <begin position="1"/>
        <end position="55"/>
    </location>
</feature>
<evidence type="ECO:0000313" key="2">
    <source>
        <dbReference type="EMBL" id="MDM7855892.1"/>
    </source>
</evidence>
<dbReference type="RefSeq" id="WP_289455928.1">
    <property type="nucleotide sequence ID" value="NZ_JAUCGQ010000002.1"/>
</dbReference>
<dbReference type="Proteomes" id="UP001529338">
    <property type="component" value="Unassembled WGS sequence"/>
</dbReference>
<sequence length="55" mass="5849">MSTLSGPDNLPDPRGVDVRPLPDAMPHDDDPDGNPPHGGQDTGVHRIYPDDPTGH</sequence>
<keyword evidence="3" id="KW-1185">Reference proteome</keyword>
<organism evidence="2 3">
    <name type="scientific">Cellulomonas alba</name>
    <dbReference type="NCBI Taxonomy" id="3053467"/>
    <lineage>
        <taxon>Bacteria</taxon>
        <taxon>Bacillati</taxon>
        <taxon>Actinomycetota</taxon>
        <taxon>Actinomycetes</taxon>
        <taxon>Micrococcales</taxon>
        <taxon>Cellulomonadaceae</taxon>
        <taxon>Cellulomonas</taxon>
    </lineage>
</organism>
<protein>
    <submittedName>
        <fullName evidence="2">Uncharacterized protein</fullName>
    </submittedName>
</protein>
<comment type="caution">
    <text evidence="2">The sequence shown here is derived from an EMBL/GenBank/DDBJ whole genome shotgun (WGS) entry which is preliminary data.</text>
</comment>
<evidence type="ECO:0000313" key="3">
    <source>
        <dbReference type="Proteomes" id="UP001529338"/>
    </source>
</evidence>
<proteinExistence type="predicted"/>
<feature type="compositionally biased region" description="Basic and acidic residues" evidence="1">
    <location>
        <begin position="43"/>
        <end position="55"/>
    </location>
</feature>
<reference evidence="2 3" key="1">
    <citation type="submission" date="2023-06" db="EMBL/GenBank/DDBJ databases">
        <title>Cellulomonas sp. MW4 Whole genome sequence.</title>
        <authorList>
            <person name="Park S."/>
        </authorList>
    </citation>
    <scope>NUCLEOTIDE SEQUENCE [LARGE SCALE GENOMIC DNA]</scope>
    <source>
        <strain evidence="2 3">MW4</strain>
    </source>
</reference>
<name>A0ABT7SI87_9CELL</name>
<gene>
    <name evidence="2" type="ORF">QRT04_13205</name>
</gene>
<evidence type="ECO:0000256" key="1">
    <source>
        <dbReference type="SAM" id="MobiDB-lite"/>
    </source>
</evidence>